<name>A0A9N9ILL5_9GLOM</name>
<proteinExistence type="predicted"/>
<gene>
    <name evidence="1" type="ORF">DERYTH_LOCUS16052</name>
</gene>
<evidence type="ECO:0000313" key="1">
    <source>
        <dbReference type="EMBL" id="CAG8741543.1"/>
    </source>
</evidence>
<feature type="non-terminal residue" evidence="1">
    <location>
        <position position="56"/>
    </location>
</feature>
<evidence type="ECO:0000313" key="2">
    <source>
        <dbReference type="Proteomes" id="UP000789405"/>
    </source>
</evidence>
<dbReference type="EMBL" id="CAJVPY010013599">
    <property type="protein sequence ID" value="CAG8741543.1"/>
    <property type="molecule type" value="Genomic_DNA"/>
</dbReference>
<accession>A0A9N9ILL5</accession>
<reference evidence="1" key="1">
    <citation type="submission" date="2021-06" db="EMBL/GenBank/DDBJ databases">
        <authorList>
            <person name="Kallberg Y."/>
            <person name="Tangrot J."/>
            <person name="Rosling A."/>
        </authorList>
    </citation>
    <scope>NUCLEOTIDE SEQUENCE</scope>
    <source>
        <strain evidence="1">MA453B</strain>
    </source>
</reference>
<keyword evidence="2" id="KW-1185">Reference proteome</keyword>
<dbReference type="AlphaFoldDB" id="A0A9N9ILL5"/>
<dbReference type="Proteomes" id="UP000789405">
    <property type="component" value="Unassembled WGS sequence"/>
</dbReference>
<sequence>YEGDTYSCFYRMNGMIPKEDFGSHIIFKIYWLNDYLMELVELGVSSSWTLFRQEIY</sequence>
<protein>
    <submittedName>
        <fullName evidence="1">24287_t:CDS:1</fullName>
    </submittedName>
</protein>
<comment type="caution">
    <text evidence="1">The sequence shown here is derived from an EMBL/GenBank/DDBJ whole genome shotgun (WGS) entry which is preliminary data.</text>
</comment>
<organism evidence="1 2">
    <name type="scientific">Dentiscutata erythropus</name>
    <dbReference type="NCBI Taxonomy" id="1348616"/>
    <lineage>
        <taxon>Eukaryota</taxon>
        <taxon>Fungi</taxon>
        <taxon>Fungi incertae sedis</taxon>
        <taxon>Mucoromycota</taxon>
        <taxon>Glomeromycotina</taxon>
        <taxon>Glomeromycetes</taxon>
        <taxon>Diversisporales</taxon>
        <taxon>Gigasporaceae</taxon>
        <taxon>Dentiscutata</taxon>
    </lineage>
</organism>